<evidence type="ECO:0000256" key="7">
    <source>
        <dbReference type="ARBA" id="ARBA00023136"/>
    </source>
</evidence>
<dbReference type="Gene3D" id="3.30.70.870">
    <property type="entry name" value="Elongation Factor G (Translational Gtpase), domain 3"/>
    <property type="match status" value="1"/>
</dbReference>
<feature type="domain" description="Tr-type G" evidence="12">
    <location>
        <begin position="2"/>
        <end position="183"/>
    </location>
</feature>
<protein>
    <recommendedName>
        <fullName evidence="11">Elongation factor 4</fullName>
        <shortName evidence="11">EF-4</shortName>
        <ecNumber evidence="11">3.6.5.n1</ecNumber>
    </recommendedName>
    <alternativeName>
        <fullName evidence="11">Ribosomal back-translocase LepA</fullName>
    </alternativeName>
</protein>
<evidence type="ECO:0000256" key="4">
    <source>
        <dbReference type="ARBA" id="ARBA00022801"/>
    </source>
</evidence>
<comment type="similarity">
    <text evidence="10">Belongs to the GTP-binding elongation factor family. LepA subfamily.</text>
</comment>
<name>A0A4Z1BW60_9FLAO</name>
<dbReference type="FunFam" id="3.30.70.2570:FF:000001">
    <property type="entry name" value="Translation factor GUF1, mitochondrial"/>
    <property type="match status" value="1"/>
</dbReference>
<dbReference type="InterPro" id="IPR038363">
    <property type="entry name" value="LepA_C_sf"/>
</dbReference>
<dbReference type="GO" id="GO:0005525">
    <property type="term" value="F:GTP binding"/>
    <property type="evidence" value="ECO:0007669"/>
    <property type="project" value="UniProtKB-UniRule"/>
</dbReference>
<keyword evidence="6 11" id="KW-0342">GTP-binding</keyword>
<comment type="caution">
    <text evidence="13">The sequence shown here is derived from an EMBL/GenBank/DDBJ whole genome shotgun (WGS) entry which is preliminary data.</text>
</comment>
<evidence type="ECO:0000313" key="13">
    <source>
        <dbReference type="EMBL" id="TGN30343.1"/>
    </source>
</evidence>
<dbReference type="Gene3D" id="3.30.70.240">
    <property type="match status" value="1"/>
</dbReference>
<organism evidence="13 14">
    <name type="scientific">Empedobacter tilapiae</name>
    <dbReference type="NCBI Taxonomy" id="2491114"/>
    <lineage>
        <taxon>Bacteria</taxon>
        <taxon>Pseudomonadati</taxon>
        <taxon>Bacteroidota</taxon>
        <taxon>Flavobacteriia</taxon>
        <taxon>Flavobacteriales</taxon>
        <taxon>Weeksellaceae</taxon>
        <taxon>Empedobacter</taxon>
    </lineage>
</organism>
<dbReference type="InterPro" id="IPR035647">
    <property type="entry name" value="EFG_III/V"/>
</dbReference>
<dbReference type="PANTHER" id="PTHR43512">
    <property type="entry name" value="TRANSLATION FACTOR GUF1-RELATED"/>
    <property type="match status" value="1"/>
</dbReference>
<dbReference type="PROSITE" id="PS51722">
    <property type="entry name" value="G_TR_2"/>
    <property type="match status" value="1"/>
</dbReference>
<dbReference type="Pfam" id="PF03144">
    <property type="entry name" value="GTP_EFTU_D2"/>
    <property type="match status" value="1"/>
</dbReference>
<dbReference type="InterPro" id="IPR027417">
    <property type="entry name" value="P-loop_NTPase"/>
</dbReference>
<comment type="function">
    <text evidence="9 11">Required for accurate and efficient protein synthesis under certain stress conditions. May act as a fidelity factor of the translation reaction, by catalyzing a one-codon backward translocation of tRNAs on improperly translocated ribosomes. Back-translocation proceeds from a post-translocation (POST) complex to a pre-translocation (PRE) complex, thus giving elongation factor G a second chance to translocate the tRNAs correctly. Binds to ribosomes in a GTP-dependent manner.</text>
</comment>
<dbReference type="CDD" id="cd03699">
    <property type="entry name" value="EF4_II"/>
    <property type="match status" value="1"/>
</dbReference>
<evidence type="ECO:0000259" key="12">
    <source>
        <dbReference type="PROSITE" id="PS51722"/>
    </source>
</evidence>
<dbReference type="NCBIfam" id="TIGR01393">
    <property type="entry name" value="lepA"/>
    <property type="match status" value="1"/>
</dbReference>
<keyword evidence="3 11" id="KW-0547">Nucleotide-binding</keyword>
<dbReference type="FunFam" id="3.30.70.240:FF:000007">
    <property type="entry name" value="Translation factor GUF1, mitochondrial"/>
    <property type="match status" value="1"/>
</dbReference>
<evidence type="ECO:0000256" key="11">
    <source>
        <dbReference type="HAMAP-Rule" id="MF_00071"/>
    </source>
</evidence>
<dbReference type="Pfam" id="PF00009">
    <property type="entry name" value="GTP_EFTU"/>
    <property type="match status" value="1"/>
</dbReference>
<dbReference type="SUPFAM" id="SSF54980">
    <property type="entry name" value="EF-G C-terminal domain-like"/>
    <property type="match status" value="2"/>
</dbReference>
<dbReference type="HAMAP" id="MF_00071">
    <property type="entry name" value="LepA"/>
    <property type="match status" value="1"/>
</dbReference>
<dbReference type="AlphaFoldDB" id="A0A4Z1BW60"/>
<dbReference type="FunFam" id="2.40.30.10:FF:000015">
    <property type="entry name" value="Translation factor GUF1, mitochondrial"/>
    <property type="match status" value="1"/>
</dbReference>
<dbReference type="FunFam" id="3.30.70.870:FF:000004">
    <property type="entry name" value="Translation factor GUF1, mitochondrial"/>
    <property type="match status" value="1"/>
</dbReference>
<dbReference type="RefSeq" id="WP_135834201.1">
    <property type="nucleotide sequence ID" value="NZ_CAUQWU010000013.1"/>
</dbReference>
<dbReference type="CDD" id="cd01890">
    <property type="entry name" value="LepA"/>
    <property type="match status" value="1"/>
</dbReference>
<dbReference type="InterPro" id="IPR004161">
    <property type="entry name" value="EFTu-like_2"/>
</dbReference>
<comment type="catalytic activity">
    <reaction evidence="8 11">
        <text>GTP + H2O = GDP + phosphate + H(+)</text>
        <dbReference type="Rhea" id="RHEA:19669"/>
        <dbReference type="ChEBI" id="CHEBI:15377"/>
        <dbReference type="ChEBI" id="CHEBI:15378"/>
        <dbReference type="ChEBI" id="CHEBI:37565"/>
        <dbReference type="ChEBI" id="CHEBI:43474"/>
        <dbReference type="ChEBI" id="CHEBI:58189"/>
        <dbReference type="EC" id="3.6.5.n1"/>
    </reaction>
</comment>
<evidence type="ECO:0000256" key="1">
    <source>
        <dbReference type="ARBA" id="ARBA00005454"/>
    </source>
</evidence>
<dbReference type="InterPro" id="IPR013842">
    <property type="entry name" value="LepA_CTD"/>
</dbReference>
<dbReference type="InterPro" id="IPR000795">
    <property type="entry name" value="T_Tr_GTP-bd_dom"/>
</dbReference>
<dbReference type="GO" id="GO:0005886">
    <property type="term" value="C:plasma membrane"/>
    <property type="evidence" value="ECO:0007669"/>
    <property type="project" value="UniProtKB-SubCell"/>
</dbReference>
<dbReference type="Gene3D" id="3.30.70.2570">
    <property type="entry name" value="Elongation factor 4, C-terminal domain"/>
    <property type="match status" value="1"/>
</dbReference>
<evidence type="ECO:0000256" key="8">
    <source>
        <dbReference type="ARBA" id="ARBA00050293"/>
    </source>
</evidence>
<gene>
    <name evidence="11 13" type="primary">lepA</name>
    <name evidence="13" type="ORF">E4J94_01875</name>
</gene>
<proteinExistence type="inferred from homology"/>
<dbReference type="Gene3D" id="2.40.30.10">
    <property type="entry name" value="Translation factors"/>
    <property type="match status" value="1"/>
</dbReference>
<dbReference type="NCBIfam" id="TIGR00231">
    <property type="entry name" value="small_GTP"/>
    <property type="match status" value="1"/>
</dbReference>
<dbReference type="FunFam" id="3.40.50.300:FF:000078">
    <property type="entry name" value="Elongation factor 4"/>
    <property type="match status" value="1"/>
</dbReference>
<dbReference type="SUPFAM" id="SSF52540">
    <property type="entry name" value="P-loop containing nucleoside triphosphate hydrolases"/>
    <property type="match status" value="1"/>
</dbReference>
<dbReference type="Gene3D" id="3.40.50.300">
    <property type="entry name" value="P-loop containing nucleotide triphosphate hydrolases"/>
    <property type="match status" value="1"/>
</dbReference>
<keyword evidence="2 11" id="KW-1003">Cell membrane</keyword>
<dbReference type="InterPro" id="IPR035654">
    <property type="entry name" value="LepA_IV"/>
</dbReference>
<dbReference type="PRINTS" id="PR00315">
    <property type="entry name" value="ELONGATNFCT"/>
</dbReference>
<dbReference type="GO" id="GO:0043022">
    <property type="term" value="F:ribosome binding"/>
    <property type="evidence" value="ECO:0007669"/>
    <property type="project" value="UniProtKB-UniRule"/>
</dbReference>
<evidence type="ECO:0000256" key="9">
    <source>
        <dbReference type="ARBA" id="ARBA00057626"/>
    </source>
</evidence>
<dbReference type="GO" id="GO:0003924">
    <property type="term" value="F:GTPase activity"/>
    <property type="evidence" value="ECO:0007669"/>
    <property type="project" value="UniProtKB-UniRule"/>
</dbReference>
<dbReference type="CDD" id="cd03709">
    <property type="entry name" value="lepA_C"/>
    <property type="match status" value="1"/>
</dbReference>
<keyword evidence="7 11" id="KW-0472">Membrane</keyword>
<dbReference type="PANTHER" id="PTHR43512:SF4">
    <property type="entry name" value="TRANSLATION FACTOR GUF1 HOMOLOG, CHLOROPLASTIC"/>
    <property type="match status" value="1"/>
</dbReference>
<evidence type="ECO:0000256" key="6">
    <source>
        <dbReference type="ARBA" id="ARBA00023134"/>
    </source>
</evidence>
<evidence type="ECO:0000256" key="3">
    <source>
        <dbReference type="ARBA" id="ARBA00022741"/>
    </source>
</evidence>
<keyword evidence="14" id="KW-1185">Reference proteome</keyword>
<dbReference type="InterPro" id="IPR006297">
    <property type="entry name" value="EF-4"/>
</dbReference>
<evidence type="ECO:0000256" key="2">
    <source>
        <dbReference type="ARBA" id="ARBA00022475"/>
    </source>
</evidence>
<feature type="binding site" evidence="11">
    <location>
        <begin position="130"/>
        <end position="133"/>
    </location>
    <ligand>
        <name>GTP</name>
        <dbReference type="ChEBI" id="CHEBI:37565"/>
    </ligand>
</feature>
<dbReference type="Pfam" id="PF06421">
    <property type="entry name" value="LepA_C"/>
    <property type="match status" value="1"/>
</dbReference>
<keyword evidence="5 11" id="KW-0648">Protein biosynthesis</keyword>
<feature type="binding site" evidence="11">
    <location>
        <begin position="14"/>
        <end position="19"/>
    </location>
    <ligand>
        <name>GTP</name>
        <dbReference type="ChEBI" id="CHEBI:37565"/>
    </ligand>
</feature>
<dbReference type="OrthoDB" id="9801591at2"/>
<evidence type="ECO:0000313" key="14">
    <source>
        <dbReference type="Proteomes" id="UP000297998"/>
    </source>
</evidence>
<comment type="subcellular location">
    <subcellularLocation>
        <location evidence="11">Cell membrane</location>
        <topology evidence="11">Peripheral membrane protein</topology>
        <orientation evidence="11">Cytoplasmic side</orientation>
    </subcellularLocation>
</comment>
<dbReference type="InterPro" id="IPR000640">
    <property type="entry name" value="EFG_V-like"/>
</dbReference>
<evidence type="ECO:0000256" key="5">
    <source>
        <dbReference type="ARBA" id="ARBA00022917"/>
    </source>
</evidence>
<reference evidence="13 14" key="1">
    <citation type="submission" date="2019-03" db="EMBL/GenBank/DDBJ databases">
        <title>Empedobacter tilapiae sp. nov., isolated from an intestine of Nile tilapia Oreochromis niloticus.</title>
        <authorList>
            <person name="Kim Y.-O."/>
            <person name="Yoon J.-H."/>
        </authorList>
    </citation>
    <scope>NUCLEOTIDE SEQUENCE [LARGE SCALE GENOMIC DNA]</scope>
    <source>
        <strain evidence="13 14">MRS2</strain>
    </source>
</reference>
<sequence length="598" mass="66538">MKNIRNFCIIAHIDHGKSTLADRLLQVTNTISDRELQNQTLDDMDLERERGITIKSHAIQMEYEKDGEKYILNLIDTPGHVDFSYEVSRSIAACEGALLIVDAAQSIQAQTISNLYLALENDLEIIPVLNKIDLPSANPEEVTDDIVDLIGCDPEDVLRVSGKTGEGVLELLHTIIEKVPAPVGDPDAPLQALIFDSVYNPFRGIEAFYKVVNGEIKKGDQVKFMATGKKYGADEIGTLKLNQVEKKVIKTGDVGYIISGIKEASEVKVGDTITLVENSATEAIDGFEEVKPMVFAGIYPVDTEDYEDLRASIEKLRLNDASLTFEAESSAALGFGFRCGFLGMLHLEIIQERLEREFNMTVITTVPNVSYEAYLEKDPEKMIPVHNPSELPDPSGLNRVEEPYIRAAIITKSEFVGPVMGLCIEKRGELQSQNYLTQHRVEMIFNMPLAEVVFDFYDRLKSISKGYASFDYAPSGMKASKLVKVDIMINGEVVDALSALIHVDNAYSIGKKMCEKLRELIPRQQFDIPIQAAIGAKIIARETIKALRKDVTAKCYGGDISRKRKLLEKQKAGKKKMRQIGRVEVPQSAFLAVLKLND</sequence>
<dbReference type="Pfam" id="PF00679">
    <property type="entry name" value="EFG_C"/>
    <property type="match status" value="1"/>
</dbReference>
<evidence type="ECO:0000256" key="10">
    <source>
        <dbReference type="ARBA" id="ARBA00061052"/>
    </source>
</evidence>
<dbReference type="InterPro" id="IPR005225">
    <property type="entry name" value="Small_GTP-bd"/>
</dbReference>
<keyword evidence="13" id="KW-0251">Elongation factor</keyword>
<comment type="similarity">
    <text evidence="1 11">Belongs to the TRAFAC class translation factor GTPase superfamily. Classic translation factor GTPase family. LepA subfamily.</text>
</comment>
<keyword evidence="4 11" id="KW-0378">Hydrolase</keyword>
<dbReference type="EMBL" id="SRPE01000001">
    <property type="protein sequence ID" value="TGN30343.1"/>
    <property type="molecule type" value="Genomic_DNA"/>
</dbReference>
<dbReference type="EC" id="3.6.5.n1" evidence="11"/>
<accession>A0A4Z1BW60</accession>
<dbReference type="GO" id="GO:0045727">
    <property type="term" value="P:positive regulation of translation"/>
    <property type="evidence" value="ECO:0007669"/>
    <property type="project" value="UniProtKB-UniRule"/>
</dbReference>
<dbReference type="CDD" id="cd16260">
    <property type="entry name" value="EF4_III"/>
    <property type="match status" value="1"/>
</dbReference>
<dbReference type="InterPro" id="IPR009000">
    <property type="entry name" value="Transl_B-barrel_sf"/>
</dbReference>
<dbReference type="SUPFAM" id="SSF50447">
    <property type="entry name" value="Translation proteins"/>
    <property type="match status" value="1"/>
</dbReference>
<dbReference type="GO" id="GO:0003746">
    <property type="term" value="F:translation elongation factor activity"/>
    <property type="evidence" value="ECO:0007669"/>
    <property type="project" value="UniProtKB-UniRule"/>
</dbReference>
<dbReference type="Proteomes" id="UP000297998">
    <property type="component" value="Unassembled WGS sequence"/>
</dbReference>